<feature type="region of interest" description="Disordered" evidence="4">
    <location>
        <begin position="93"/>
        <end position="143"/>
    </location>
</feature>
<comment type="subcellular location">
    <subcellularLocation>
        <location evidence="2">Periplasm</location>
    </subcellularLocation>
</comment>
<protein>
    <recommendedName>
        <fullName evidence="2">Cell division coordinator CpoB</fullName>
    </recommendedName>
</protein>
<comment type="caution">
    <text evidence="7">The sequence shown here is derived from an EMBL/GenBank/DDBJ whole genome shotgun (WGS) entry which is preliminary data.</text>
</comment>
<gene>
    <name evidence="2" type="primary">cpoB</name>
    <name evidence="7" type="ORF">LP43_0005</name>
</gene>
<reference evidence="7 8" key="1">
    <citation type="submission" date="2014-09" db="EMBL/GenBank/DDBJ databases">
        <authorList>
            <person name="Grob C."/>
            <person name="Taubert M."/>
            <person name="Howat A.M."/>
            <person name="Burns O.J."/>
            <person name="Dixon J.L."/>
            <person name="Chen Y."/>
            <person name="Murrell J.C."/>
        </authorList>
    </citation>
    <scope>NUCLEOTIDE SEQUENCE [LARGE SCALE GENOMIC DNA]</scope>
    <source>
        <strain evidence="7">L4</strain>
    </source>
</reference>
<feature type="compositionally biased region" description="Low complexity" evidence="4">
    <location>
        <begin position="127"/>
        <end position="141"/>
    </location>
</feature>
<evidence type="ECO:0000256" key="4">
    <source>
        <dbReference type="SAM" id="MobiDB-lite"/>
    </source>
</evidence>
<dbReference type="Pfam" id="PF16331">
    <property type="entry name" value="TolA_bind_tri"/>
    <property type="match status" value="1"/>
</dbReference>
<dbReference type="InterPro" id="IPR011990">
    <property type="entry name" value="TPR-like_helical_dom_sf"/>
</dbReference>
<name>A0A0A0BKG2_9GAMM</name>
<keyword evidence="3" id="KW-0802">TPR repeat</keyword>
<dbReference type="Pfam" id="PF13525">
    <property type="entry name" value="YfiO"/>
    <property type="match status" value="1"/>
</dbReference>
<feature type="domain" description="YbgF trimerisation" evidence="6">
    <location>
        <begin position="32"/>
        <end position="102"/>
    </location>
</feature>
<dbReference type="InterPro" id="IPR034706">
    <property type="entry name" value="CpoB"/>
</dbReference>
<comment type="similarity">
    <text evidence="2">Belongs to the CpoB family.</text>
</comment>
<dbReference type="HAMAP" id="MF_02066">
    <property type="entry name" value="CpoB"/>
    <property type="match status" value="1"/>
</dbReference>
<dbReference type="InterPro" id="IPR019734">
    <property type="entry name" value="TPR_rpt"/>
</dbReference>
<dbReference type="InterPro" id="IPR014162">
    <property type="entry name" value="CpoB_C"/>
</dbReference>
<dbReference type="NCBIfam" id="TIGR02795">
    <property type="entry name" value="tol_pal_ybgF"/>
    <property type="match status" value="1"/>
</dbReference>
<keyword evidence="1 2" id="KW-0732">Signal</keyword>
<evidence type="ECO:0000256" key="3">
    <source>
        <dbReference type="PROSITE-ProRule" id="PRU00339"/>
    </source>
</evidence>
<dbReference type="RefSeq" id="WP_036310753.1">
    <property type="nucleotide sequence ID" value="NZ_JRQD01000001.1"/>
</dbReference>
<comment type="function">
    <text evidence="2">Mediates coordination of peptidoglycan synthesis and outer membrane constriction during cell division.</text>
</comment>
<dbReference type="InterPro" id="IPR032519">
    <property type="entry name" value="YbgF_tri"/>
</dbReference>
<keyword evidence="2" id="KW-0574">Periplasm</keyword>
<accession>A0A0A0BKG2</accession>
<keyword evidence="2" id="KW-0131">Cell cycle</keyword>
<dbReference type="GO" id="GO:0070206">
    <property type="term" value="P:protein trimerization"/>
    <property type="evidence" value="ECO:0007669"/>
    <property type="project" value="InterPro"/>
</dbReference>
<evidence type="ECO:0000313" key="8">
    <source>
        <dbReference type="Proteomes" id="UP000029999"/>
    </source>
</evidence>
<sequence precursor="true">MQLNGKRTVISAVILAATLPGISWAEEAEPIQSRVERLERIIQGQGLMNLITRVDQLQAEVKRLNGENESLNHELEQMQKRQREMYIDLDERLQKQQAQTPAPAQPVVTDNPSDADEPPLNDSPDGTEPTTESTTTTSAPAAVENGEAAYQSALQTLRSGQYQEAVTALQAFPEQYPDSIYLPNAYYWQGEAKYVLREFPDAAALFQIVIDQYPASTKVADALLKRGFTEDEMGDTQRAIATLNQVIEQYPDSSAAKLAKVRLDRINQQSR</sequence>
<feature type="domain" description="Outer membrane lipoprotein BamD-like" evidence="5">
    <location>
        <begin position="147"/>
        <end position="268"/>
    </location>
</feature>
<dbReference type="Gene3D" id="1.20.5.110">
    <property type="match status" value="1"/>
</dbReference>
<dbReference type="GO" id="GO:0043093">
    <property type="term" value="P:FtsZ-dependent cytokinesis"/>
    <property type="evidence" value="ECO:0007669"/>
    <property type="project" value="UniProtKB-UniRule"/>
</dbReference>
<dbReference type="Proteomes" id="UP000029999">
    <property type="component" value="Unassembled WGS sequence"/>
</dbReference>
<evidence type="ECO:0000259" key="6">
    <source>
        <dbReference type="Pfam" id="PF16331"/>
    </source>
</evidence>
<evidence type="ECO:0000313" key="7">
    <source>
        <dbReference type="EMBL" id="KGM07589.1"/>
    </source>
</evidence>
<dbReference type="EMBL" id="JRQD01000001">
    <property type="protein sequence ID" value="KGM07589.1"/>
    <property type="molecule type" value="Genomic_DNA"/>
</dbReference>
<feature type="signal peptide" evidence="2">
    <location>
        <begin position="1"/>
        <end position="25"/>
    </location>
</feature>
<dbReference type="InterPro" id="IPR039565">
    <property type="entry name" value="BamD-like"/>
</dbReference>
<feature type="coiled-coil region" evidence="2">
    <location>
        <begin position="47"/>
        <end position="88"/>
    </location>
</feature>
<dbReference type="Gene3D" id="1.25.40.10">
    <property type="entry name" value="Tetratricopeptide repeat domain"/>
    <property type="match status" value="1"/>
</dbReference>
<dbReference type="AlphaFoldDB" id="A0A0A0BKG2"/>
<dbReference type="SUPFAM" id="SSF48452">
    <property type="entry name" value="TPR-like"/>
    <property type="match status" value="1"/>
</dbReference>
<dbReference type="SMART" id="SM00028">
    <property type="entry name" value="TPR"/>
    <property type="match status" value="2"/>
</dbReference>
<dbReference type="GO" id="GO:0030288">
    <property type="term" value="C:outer membrane-bounded periplasmic space"/>
    <property type="evidence" value="ECO:0007669"/>
    <property type="project" value="UniProtKB-UniRule"/>
</dbReference>
<dbReference type="PROSITE" id="PS50005">
    <property type="entry name" value="TPR"/>
    <property type="match status" value="1"/>
</dbReference>
<organism evidence="7 8">
    <name type="scientific">Methylophaga thiooxydans</name>
    <dbReference type="NCBI Taxonomy" id="392484"/>
    <lineage>
        <taxon>Bacteria</taxon>
        <taxon>Pseudomonadati</taxon>
        <taxon>Pseudomonadota</taxon>
        <taxon>Gammaproteobacteria</taxon>
        <taxon>Thiotrichales</taxon>
        <taxon>Piscirickettsiaceae</taxon>
        <taxon>Methylophaga</taxon>
    </lineage>
</organism>
<feature type="chain" id="PRO_5009982870" description="Cell division coordinator CpoB" evidence="2">
    <location>
        <begin position="26"/>
        <end position="271"/>
    </location>
</feature>
<evidence type="ECO:0000256" key="1">
    <source>
        <dbReference type="ARBA" id="ARBA00022729"/>
    </source>
</evidence>
<keyword evidence="2" id="KW-0132">Cell division</keyword>
<dbReference type="STRING" id="392484.LP43_0005"/>
<evidence type="ECO:0000259" key="5">
    <source>
        <dbReference type="Pfam" id="PF13525"/>
    </source>
</evidence>
<evidence type="ECO:0000256" key="2">
    <source>
        <dbReference type="HAMAP-Rule" id="MF_02066"/>
    </source>
</evidence>
<keyword evidence="2" id="KW-0175">Coiled coil</keyword>
<feature type="repeat" description="TPR" evidence="3">
    <location>
        <begin position="220"/>
        <end position="253"/>
    </location>
</feature>
<feature type="compositionally biased region" description="Low complexity" evidence="4">
    <location>
        <begin position="96"/>
        <end position="109"/>
    </location>
</feature>
<proteinExistence type="inferred from homology"/>